<organism evidence="1">
    <name type="scientific">Cacopsylla melanoneura</name>
    <dbReference type="NCBI Taxonomy" id="428564"/>
    <lineage>
        <taxon>Eukaryota</taxon>
        <taxon>Metazoa</taxon>
        <taxon>Ecdysozoa</taxon>
        <taxon>Arthropoda</taxon>
        <taxon>Hexapoda</taxon>
        <taxon>Insecta</taxon>
        <taxon>Pterygota</taxon>
        <taxon>Neoptera</taxon>
        <taxon>Paraneoptera</taxon>
        <taxon>Hemiptera</taxon>
        <taxon>Sternorrhyncha</taxon>
        <taxon>Psylloidea</taxon>
        <taxon>Psyllidae</taxon>
        <taxon>Psyllinae</taxon>
        <taxon>Cacopsylla</taxon>
    </lineage>
</organism>
<proteinExistence type="predicted"/>
<sequence>MLLTSPITSNASNYSPPQHPMPATVLHLNILMPPTVTTVNILCQLCRLSPSLTSYVNYCLPPQHPMSTNVSQLNTKNSIEANVQTTNMNKTAVPSSPPSVFIINLFL</sequence>
<dbReference type="EMBL" id="HBUF01286659">
    <property type="protein sequence ID" value="CAG6688393.1"/>
    <property type="molecule type" value="Transcribed_RNA"/>
</dbReference>
<evidence type="ECO:0000313" key="1">
    <source>
        <dbReference type="EMBL" id="CAG6688393.1"/>
    </source>
</evidence>
<reference evidence="1" key="1">
    <citation type="submission" date="2021-05" db="EMBL/GenBank/DDBJ databases">
        <authorList>
            <person name="Alioto T."/>
            <person name="Alioto T."/>
            <person name="Gomez Garrido J."/>
        </authorList>
    </citation>
    <scope>NUCLEOTIDE SEQUENCE</scope>
</reference>
<name>A0A8D8X903_9HEMI</name>
<accession>A0A8D8X903</accession>
<protein>
    <submittedName>
        <fullName evidence="1">Uncharacterized protein</fullName>
    </submittedName>
</protein>
<dbReference type="AlphaFoldDB" id="A0A8D8X903"/>